<sequence length="195" mass="21825">MGSLFAFLILLAFIYVTQVRSGFVMVFFGFLMILLYKVVVSDLIKKLYLFIVPGIAFLVMLVYLLHGSGAGIDSSSLGRLDQYQIFITEFVLLGQGLGSFPGMFDSLLVYVFLEAGVVAFLIFYIIFKHLNHGEGRRPSKYSDLIYLQISVFLFLATFQHVAGSAYYFLFIFFLTLIGRSTAFVVSGGRQYGANA</sequence>
<comment type="caution">
    <text evidence="2">The sequence shown here is derived from an EMBL/GenBank/DDBJ whole genome shotgun (WGS) entry which is preliminary data.</text>
</comment>
<feature type="transmembrane region" description="Helical" evidence="1">
    <location>
        <begin position="47"/>
        <end position="66"/>
    </location>
</feature>
<feature type="transmembrane region" description="Helical" evidence="1">
    <location>
        <begin position="6"/>
        <end position="35"/>
    </location>
</feature>
<feature type="transmembrane region" description="Helical" evidence="1">
    <location>
        <begin position="139"/>
        <end position="158"/>
    </location>
</feature>
<gene>
    <name evidence="2" type="ORF">C1H70_01890</name>
</gene>
<keyword evidence="3" id="KW-1185">Reference proteome</keyword>
<reference evidence="2 3" key="1">
    <citation type="submission" date="2018-01" db="EMBL/GenBank/DDBJ databases">
        <title>Halomonas endophytica sp. nov., isolated from storage liquid in the stems of Populus euphratica.</title>
        <authorList>
            <person name="Chen C."/>
        </authorList>
    </citation>
    <scope>NUCLEOTIDE SEQUENCE [LARGE SCALE GENOMIC DNA]</scope>
    <source>
        <strain evidence="2 3">BZ-SZ-XJ27</strain>
    </source>
</reference>
<protein>
    <submittedName>
        <fullName evidence="2">Uncharacterized protein</fullName>
    </submittedName>
</protein>
<accession>A0A2N7UPW9</accession>
<evidence type="ECO:0000313" key="2">
    <source>
        <dbReference type="EMBL" id="PMR82494.1"/>
    </source>
</evidence>
<feature type="transmembrane region" description="Helical" evidence="1">
    <location>
        <begin position="164"/>
        <end position="185"/>
    </location>
</feature>
<dbReference type="Proteomes" id="UP000235547">
    <property type="component" value="Unassembled WGS sequence"/>
</dbReference>
<evidence type="ECO:0000256" key="1">
    <source>
        <dbReference type="SAM" id="Phobius"/>
    </source>
</evidence>
<dbReference type="EMBL" id="PNRG01000004">
    <property type="protein sequence ID" value="PMR82494.1"/>
    <property type="molecule type" value="Genomic_DNA"/>
</dbReference>
<keyword evidence="1" id="KW-1133">Transmembrane helix</keyword>
<dbReference type="AlphaFoldDB" id="A0A2N7UPW9"/>
<proteinExistence type="predicted"/>
<keyword evidence="1" id="KW-0812">Transmembrane</keyword>
<feature type="transmembrane region" description="Helical" evidence="1">
    <location>
        <begin position="107"/>
        <end position="127"/>
    </location>
</feature>
<name>A0A2N7UPW9_9GAMM</name>
<keyword evidence="1" id="KW-0472">Membrane</keyword>
<organism evidence="2 3">
    <name type="scientific">Halomonas urumqiensis</name>
    <dbReference type="NCBI Taxonomy" id="1684789"/>
    <lineage>
        <taxon>Bacteria</taxon>
        <taxon>Pseudomonadati</taxon>
        <taxon>Pseudomonadota</taxon>
        <taxon>Gammaproteobacteria</taxon>
        <taxon>Oceanospirillales</taxon>
        <taxon>Halomonadaceae</taxon>
        <taxon>Halomonas</taxon>
    </lineage>
</organism>
<evidence type="ECO:0000313" key="3">
    <source>
        <dbReference type="Proteomes" id="UP000235547"/>
    </source>
</evidence>